<dbReference type="Proteomes" id="UP000585474">
    <property type="component" value="Unassembled WGS sequence"/>
</dbReference>
<proteinExistence type="predicted"/>
<dbReference type="AlphaFoldDB" id="A0A7J0G8P3"/>
<sequence length="120" mass="13673">MDVGLEFYRLKMWALLTLKGLYKDNITVLGRGVLRSQGVLRQNWCAFRWEYNVMEYHMKLDLLTQDCITSIPSLTTPHDASNSSLVSSVVCAAAEPDILWESFAVRLSRLASSVLFRSKK</sequence>
<protein>
    <submittedName>
        <fullName evidence="1">Uncharacterized protein</fullName>
    </submittedName>
</protein>
<accession>A0A7J0G8P3</accession>
<reference evidence="1 2" key="1">
    <citation type="submission" date="2019-07" db="EMBL/GenBank/DDBJ databases">
        <title>De Novo Assembly of kiwifruit Actinidia rufa.</title>
        <authorList>
            <person name="Sugita-Konishi S."/>
            <person name="Sato K."/>
            <person name="Mori E."/>
            <person name="Abe Y."/>
            <person name="Kisaki G."/>
            <person name="Hamano K."/>
            <person name="Suezawa K."/>
            <person name="Otani M."/>
            <person name="Fukuda T."/>
            <person name="Manabe T."/>
            <person name="Gomi K."/>
            <person name="Tabuchi M."/>
            <person name="Akimitsu K."/>
            <person name="Kataoka I."/>
        </authorList>
    </citation>
    <scope>NUCLEOTIDE SEQUENCE [LARGE SCALE GENOMIC DNA]</scope>
    <source>
        <strain evidence="2">cv. Fuchu</strain>
    </source>
</reference>
<evidence type="ECO:0000313" key="2">
    <source>
        <dbReference type="Proteomes" id="UP000585474"/>
    </source>
</evidence>
<evidence type="ECO:0000313" key="1">
    <source>
        <dbReference type="EMBL" id="GFZ07170.1"/>
    </source>
</evidence>
<organism evidence="1 2">
    <name type="scientific">Actinidia rufa</name>
    <dbReference type="NCBI Taxonomy" id="165716"/>
    <lineage>
        <taxon>Eukaryota</taxon>
        <taxon>Viridiplantae</taxon>
        <taxon>Streptophyta</taxon>
        <taxon>Embryophyta</taxon>
        <taxon>Tracheophyta</taxon>
        <taxon>Spermatophyta</taxon>
        <taxon>Magnoliopsida</taxon>
        <taxon>eudicotyledons</taxon>
        <taxon>Gunneridae</taxon>
        <taxon>Pentapetalae</taxon>
        <taxon>asterids</taxon>
        <taxon>Ericales</taxon>
        <taxon>Actinidiaceae</taxon>
        <taxon>Actinidia</taxon>
    </lineage>
</organism>
<dbReference type="EMBL" id="BJWL01000019">
    <property type="protein sequence ID" value="GFZ07170.1"/>
    <property type="molecule type" value="Genomic_DNA"/>
</dbReference>
<gene>
    <name evidence="1" type="ORF">Acr_19g0001070</name>
</gene>
<keyword evidence="2" id="KW-1185">Reference proteome</keyword>
<comment type="caution">
    <text evidence="1">The sequence shown here is derived from an EMBL/GenBank/DDBJ whole genome shotgun (WGS) entry which is preliminary data.</text>
</comment>
<name>A0A7J0G8P3_9ERIC</name>